<dbReference type="EMBL" id="WNME01000010">
    <property type="protein sequence ID" value="MUB64623.1"/>
    <property type="molecule type" value="Genomic_DNA"/>
</dbReference>
<evidence type="ECO:0008006" key="3">
    <source>
        <dbReference type="Google" id="ProtNLM"/>
    </source>
</evidence>
<evidence type="ECO:0000313" key="1">
    <source>
        <dbReference type="EMBL" id="MUB64623.1"/>
    </source>
</evidence>
<organism evidence="1 2">
    <name type="scientific">Hungatella hathewayi</name>
    <dbReference type="NCBI Taxonomy" id="154046"/>
    <lineage>
        <taxon>Bacteria</taxon>
        <taxon>Bacillati</taxon>
        <taxon>Bacillota</taxon>
        <taxon>Clostridia</taxon>
        <taxon>Lachnospirales</taxon>
        <taxon>Lachnospiraceae</taxon>
        <taxon>Hungatella</taxon>
    </lineage>
</organism>
<sequence length="381" mass="44331">MIKINKKYKDRLFRMVFSEKKDLLELYNAMNGSSYSDPEELEIVTLDDVIYMGLKNDAAFIVDEVLSLWEHQSTWSPNMPLRGLFYFSDEYRKYIAKKHFNIYGSRRLMLPLPQYVVFYNGPENRPERSILSLSQSFYRTNPKLSACIELNATVININRGHSKELMRQCKKLRDYAKFTGRVRDELKNAFSLEVAVERAVNYCIKHDILAEFLSVHRSEVCEVILTEYDEELHIASEKEYSREEGLAEGLAQGIRAIITDSFRQGSPENQIILKLQTYFSLSYEEALEHLKACKAHQLCMPDELEKLLAENDKELHIASEKEYSREEGLAEGLAQGIRAIIMENLEEHVPEERIIQKLQKYFSLDHGKAAAYLEKEKSITR</sequence>
<reference evidence="1 2" key="1">
    <citation type="submission" date="2019-09" db="EMBL/GenBank/DDBJ databases">
        <title>Draft genome sequencing of Hungatella hathewayi 123Y-2.</title>
        <authorList>
            <person name="Lv Q."/>
            <person name="Li S."/>
        </authorList>
    </citation>
    <scope>NUCLEOTIDE SEQUENCE [LARGE SCALE GENOMIC DNA]</scope>
    <source>
        <strain evidence="1 2">123Y-2</strain>
    </source>
</reference>
<evidence type="ECO:0000313" key="2">
    <source>
        <dbReference type="Proteomes" id="UP000434223"/>
    </source>
</evidence>
<protein>
    <recommendedName>
        <fullName evidence="3">Transposase, YhgA-like</fullName>
    </recommendedName>
</protein>
<dbReference type="Proteomes" id="UP000434223">
    <property type="component" value="Unassembled WGS sequence"/>
</dbReference>
<name>A0AAW9WJ99_9FIRM</name>
<comment type="caution">
    <text evidence="1">The sequence shown here is derived from an EMBL/GenBank/DDBJ whole genome shotgun (WGS) entry which is preliminary data.</text>
</comment>
<proteinExistence type="predicted"/>
<dbReference type="RefSeq" id="WP_070102798.1">
    <property type="nucleotide sequence ID" value="NZ_CZAZ01000012.1"/>
</dbReference>
<accession>A0AAW9WJ99</accession>
<dbReference type="AlphaFoldDB" id="A0AAW9WJ99"/>
<gene>
    <name evidence="1" type="ORF">GNE07_16450</name>
</gene>